<dbReference type="Pfam" id="PF00496">
    <property type="entry name" value="SBP_bac_5"/>
    <property type="match status" value="1"/>
</dbReference>
<dbReference type="CDD" id="cd08502">
    <property type="entry name" value="PBP2_NikA_DppA_OppA_like_16"/>
    <property type="match status" value="1"/>
</dbReference>
<feature type="chain" id="PRO_5046935721" evidence="4">
    <location>
        <begin position="29"/>
        <end position="532"/>
    </location>
</feature>
<keyword evidence="3 4" id="KW-0732">Signal</keyword>
<dbReference type="PIRSF" id="PIRSF002741">
    <property type="entry name" value="MppA"/>
    <property type="match status" value="1"/>
</dbReference>
<dbReference type="SUPFAM" id="SSF53850">
    <property type="entry name" value="Periplasmic binding protein-like II"/>
    <property type="match status" value="1"/>
</dbReference>
<feature type="domain" description="Solute-binding protein family 5" evidence="5">
    <location>
        <begin position="77"/>
        <end position="440"/>
    </location>
</feature>
<comment type="caution">
    <text evidence="6">The sequence shown here is derived from an EMBL/GenBank/DDBJ whole genome shotgun (WGS) entry which is preliminary data.</text>
</comment>
<dbReference type="PANTHER" id="PTHR30290:SF38">
    <property type="entry name" value="D,D-DIPEPTIDE-BINDING PERIPLASMIC PROTEIN DDPA-RELATED"/>
    <property type="match status" value="1"/>
</dbReference>
<organism evidence="6 7">
    <name type="scientific">Paracraurococcus ruber</name>
    <dbReference type="NCBI Taxonomy" id="77675"/>
    <lineage>
        <taxon>Bacteria</taxon>
        <taxon>Pseudomonadati</taxon>
        <taxon>Pseudomonadota</taxon>
        <taxon>Alphaproteobacteria</taxon>
        <taxon>Acetobacterales</taxon>
        <taxon>Roseomonadaceae</taxon>
        <taxon>Paracraurococcus</taxon>
    </lineage>
</organism>
<comment type="subcellular location">
    <subcellularLocation>
        <location evidence="1">Periplasm</location>
    </subcellularLocation>
</comment>
<dbReference type="Proteomes" id="UP000697995">
    <property type="component" value="Unassembled WGS sequence"/>
</dbReference>
<evidence type="ECO:0000313" key="7">
    <source>
        <dbReference type="Proteomes" id="UP000697995"/>
    </source>
</evidence>
<dbReference type="Gene3D" id="3.10.105.10">
    <property type="entry name" value="Dipeptide-binding Protein, Domain 3"/>
    <property type="match status" value="1"/>
</dbReference>
<dbReference type="InterPro" id="IPR039424">
    <property type="entry name" value="SBP_5"/>
</dbReference>
<reference evidence="6 7" key="1">
    <citation type="journal article" date="2020" name="Microorganisms">
        <title>Osmotic Adaptation and Compatible Solute Biosynthesis of Phototrophic Bacteria as Revealed from Genome Analyses.</title>
        <authorList>
            <person name="Imhoff J.F."/>
            <person name="Rahn T."/>
            <person name="Kunzel S."/>
            <person name="Keller A."/>
            <person name="Neulinger S.C."/>
        </authorList>
    </citation>
    <scope>NUCLEOTIDE SEQUENCE [LARGE SCALE GENOMIC DNA]</scope>
    <source>
        <strain evidence="6 7">DSM 15382</strain>
    </source>
</reference>
<dbReference type="PANTHER" id="PTHR30290">
    <property type="entry name" value="PERIPLASMIC BINDING COMPONENT OF ABC TRANSPORTER"/>
    <property type="match status" value="1"/>
</dbReference>
<protein>
    <submittedName>
        <fullName evidence="6">ABC transporter substrate-binding protein</fullName>
    </submittedName>
</protein>
<evidence type="ECO:0000256" key="4">
    <source>
        <dbReference type="SAM" id="SignalP"/>
    </source>
</evidence>
<evidence type="ECO:0000256" key="1">
    <source>
        <dbReference type="ARBA" id="ARBA00004418"/>
    </source>
</evidence>
<keyword evidence="7" id="KW-1185">Reference proteome</keyword>
<dbReference type="InterPro" id="IPR030678">
    <property type="entry name" value="Peptide/Ni-bd"/>
</dbReference>
<evidence type="ECO:0000256" key="3">
    <source>
        <dbReference type="ARBA" id="ARBA00022729"/>
    </source>
</evidence>
<proteinExistence type="inferred from homology"/>
<feature type="signal peptide" evidence="4">
    <location>
        <begin position="1"/>
        <end position="28"/>
    </location>
</feature>
<comment type="similarity">
    <text evidence="2">Belongs to the bacterial solute-binding protein 5 family.</text>
</comment>
<evidence type="ECO:0000256" key="2">
    <source>
        <dbReference type="ARBA" id="ARBA00005695"/>
    </source>
</evidence>
<evidence type="ECO:0000259" key="5">
    <source>
        <dbReference type="Pfam" id="PF00496"/>
    </source>
</evidence>
<sequence length="532" mass="59495">MQRRRLLRAAAAAPLAAATPFAAMPALAQDSRARTLRMVPQANLTSLDPIWTTAGVTENHGWTIFDTLYGLTDDLQVRPQMAEGHQVSDDRRTWTIRLREGLRFHDGEPVLARDCAASLARWVRRDTFGQSLGAVAEGFEAADDRTIRIRLKSPFPLLLEALAKPFANAAFIMPERIARTDPFQQVTEMVGSGPYRFLANEYISGSRVVYARHDRYVPRQEAPSRTAGGKQANFDRIEWTIIPDSATAAAALQSGEVDWWEQVNADLIPALRRSRGITVEIANTLGYIGFCRFNMLHPPFDNPAIRRALLHAIDQEDYVRAVTGNDAEAWKTCHSMWPCGTPYGTTTGSEALAGPRDPARARRLLQEAGYKGERVVIINPTDFPTIGPFGQITADVLRRCGMNVDLQEMDWGSLVQRRVSREPVDKGGWSIFHTWWPGISIINPAVNAPIRGMGERGWFGWYSNPRVEELNAAWLVAETEADQKRIAEQIQQESWQNVPFLPLGQFFIRTAHRGLAGVLKGTSPYPWGVRRA</sequence>
<dbReference type="InterPro" id="IPR006311">
    <property type="entry name" value="TAT_signal"/>
</dbReference>
<dbReference type="EMBL" id="NRSG01000017">
    <property type="protein sequence ID" value="MBK1657418.1"/>
    <property type="molecule type" value="Genomic_DNA"/>
</dbReference>
<dbReference type="InterPro" id="IPR000914">
    <property type="entry name" value="SBP_5_dom"/>
</dbReference>
<dbReference type="Gene3D" id="3.40.190.10">
    <property type="entry name" value="Periplasmic binding protein-like II"/>
    <property type="match status" value="1"/>
</dbReference>
<dbReference type="PROSITE" id="PS51318">
    <property type="entry name" value="TAT"/>
    <property type="match status" value="1"/>
</dbReference>
<accession>A0ABS1CSS1</accession>
<evidence type="ECO:0000313" key="6">
    <source>
        <dbReference type="EMBL" id="MBK1657418.1"/>
    </source>
</evidence>
<gene>
    <name evidence="6" type="ORF">CKO45_04140</name>
</gene>
<name>A0ABS1CSS1_9PROT</name>
<dbReference type="RefSeq" id="WP_133217974.1">
    <property type="nucleotide sequence ID" value="NZ_NRSG01000017.1"/>
</dbReference>